<gene>
    <name evidence="2" type="ORF">B9G39_00160</name>
</gene>
<dbReference type="AlphaFoldDB" id="A0A4P9VG09"/>
<keyword evidence="3" id="KW-1185">Reference proteome</keyword>
<dbReference type="Proteomes" id="UP000257039">
    <property type="component" value="Unassembled WGS sequence"/>
</dbReference>
<accession>A0A4P9VG09</accession>
<evidence type="ECO:0000313" key="3">
    <source>
        <dbReference type="Proteomes" id="UP000257039"/>
    </source>
</evidence>
<organism evidence="2 3">
    <name type="scientific">Zooshikella ganghwensis</name>
    <dbReference type="NCBI Taxonomy" id="202772"/>
    <lineage>
        <taxon>Bacteria</taxon>
        <taxon>Pseudomonadati</taxon>
        <taxon>Pseudomonadota</taxon>
        <taxon>Gammaproteobacteria</taxon>
        <taxon>Oceanospirillales</taxon>
        <taxon>Zooshikellaceae</taxon>
        <taxon>Zooshikella</taxon>
    </lineage>
</organism>
<dbReference type="EMBL" id="NDXW01000001">
    <property type="protein sequence ID" value="RDH41983.1"/>
    <property type="molecule type" value="Genomic_DNA"/>
</dbReference>
<dbReference type="RefSeq" id="WP_094785557.1">
    <property type="nucleotide sequence ID" value="NZ_NDXW01000001.1"/>
</dbReference>
<evidence type="ECO:0000313" key="2">
    <source>
        <dbReference type="EMBL" id="RDH41983.1"/>
    </source>
</evidence>
<comment type="caution">
    <text evidence="2">The sequence shown here is derived from an EMBL/GenBank/DDBJ whole genome shotgun (WGS) entry which is preliminary data.</text>
</comment>
<name>A0A4P9VG09_9GAMM</name>
<proteinExistence type="predicted"/>
<feature type="coiled-coil region" evidence="1">
    <location>
        <begin position="119"/>
        <end position="146"/>
    </location>
</feature>
<keyword evidence="1" id="KW-0175">Coiled coil</keyword>
<reference evidence="2 3" key="1">
    <citation type="submission" date="2017-04" db="EMBL/GenBank/DDBJ databases">
        <title>Draft genome sequence of Zooshikella ganghwensis VG4 isolated from Red Sea sediments.</title>
        <authorList>
            <person name="Rehman Z."/>
            <person name="Alam I."/>
            <person name="Kamau A."/>
            <person name="Bajic V."/>
            <person name="Leiknes T."/>
        </authorList>
    </citation>
    <scope>NUCLEOTIDE SEQUENCE [LARGE SCALE GENOMIC DNA]</scope>
    <source>
        <strain evidence="2 3">VG4</strain>
    </source>
</reference>
<sequence length="229" mass="26081">MENPAGKLHSFIIEAKKIKDSNIKVEDALSKLWNEKSYPRIYTKFAKMMQIPEEIEQSINDYIPEQEQFCRRTVSGLKNAFSKVRLHTNWNSFVTDLNVHIEDKLGSISSQIEPKLCSNEITDNTLEELKQEVDNLINSINTAEDLEDDFKNKLVNYLQKILSCIDDYSVTGSAPIFDSVAEVVGYTCLDESFGKNMKDEKKGIKELFKKVTETFSTANTYIGLPLMSG</sequence>
<protein>
    <submittedName>
        <fullName evidence="2">Uncharacterized protein</fullName>
    </submittedName>
</protein>
<evidence type="ECO:0000256" key="1">
    <source>
        <dbReference type="SAM" id="Coils"/>
    </source>
</evidence>